<evidence type="ECO:0000256" key="6">
    <source>
        <dbReference type="ARBA" id="ARBA00023203"/>
    </source>
</evidence>
<dbReference type="Gene3D" id="1.10.10.820">
    <property type="match status" value="1"/>
</dbReference>
<dbReference type="InterPro" id="IPR036961">
    <property type="entry name" value="Kinesin_motor_dom_sf"/>
</dbReference>
<organism evidence="10 11">
    <name type="scientific">Hondaea fermentalgiana</name>
    <dbReference type="NCBI Taxonomy" id="2315210"/>
    <lineage>
        <taxon>Eukaryota</taxon>
        <taxon>Sar</taxon>
        <taxon>Stramenopiles</taxon>
        <taxon>Bigyra</taxon>
        <taxon>Labyrinthulomycetes</taxon>
        <taxon>Thraustochytrida</taxon>
        <taxon>Thraustochytriidae</taxon>
        <taxon>Hondaea</taxon>
    </lineage>
</organism>
<dbReference type="InParanoid" id="A0A2R5FZV2"/>
<gene>
    <name evidence="10" type="ORF">FCC1311_005102</name>
</gene>
<protein>
    <submittedName>
        <fullName evidence="10">Myosin-IB</fullName>
    </submittedName>
</protein>
<dbReference type="GO" id="GO:0005737">
    <property type="term" value="C:cytoplasm"/>
    <property type="evidence" value="ECO:0007669"/>
    <property type="project" value="TreeGrafter"/>
</dbReference>
<evidence type="ECO:0000313" key="10">
    <source>
        <dbReference type="EMBL" id="GBG24292.1"/>
    </source>
</evidence>
<dbReference type="GO" id="GO:0006897">
    <property type="term" value="P:endocytosis"/>
    <property type="evidence" value="ECO:0007669"/>
    <property type="project" value="TreeGrafter"/>
</dbReference>
<dbReference type="PROSITE" id="PS50096">
    <property type="entry name" value="IQ"/>
    <property type="match status" value="1"/>
</dbReference>
<keyword evidence="6 7" id="KW-0009">Actin-binding</keyword>
<dbReference type="PROSITE" id="PS51757">
    <property type="entry name" value="TH1"/>
    <property type="match status" value="1"/>
</dbReference>
<dbReference type="Gene3D" id="3.40.850.10">
    <property type="entry name" value="Kinesin motor domain"/>
    <property type="match status" value="1"/>
</dbReference>
<evidence type="ECO:0000256" key="5">
    <source>
        <dbReference type="ARBA" id="ARBA00023175"/>
    </source>
</evidence>
<dbReference type="FunFam" id="1.20.58.530:FF:000004">
    <property type="entry name" value="Unconventional myosin ID"/>
    <property type="match status" value="1"/>
</dbReference>
<evidence type="ECO:0000256" key="2">
    <source>
        <dbReference type="ARBA" id="ARBA00022741"/>
    </source>
</evidence>
<dbReference type="Pfam" id="PF06017">
    <property type="entry name" value="Myosin_TH1"/>
    <property type="match status" value="1"/>
</dbReference>
<proteinExistence type="inferred from homology"/>
<dbReference type="InterPro" id="IPR027417">
    <property type="entry name" value="P-loop_NTPase"/>
</dbReference>
<dbReference type="Gene3D" id="1.20.58.530">
    <property type="match status" value="1"/>
</dbReference>
<keyword evidence="11" id="KW-1185">Reference proteome</keyword>
<dbReference type="Pfam" id="PF00063">
    <property type="entry name" value="Myosin_head"/>
    <property type="match status" value="1"/>
</dbReference>
<dbReference type="Gene3D" id="1.20.120.720">
    <property type="entry name" value="Myosin VI head, motor domain, U50 subdomain"/>
    <property type="match status" value="1"/>
</dbReference>
<keyword evidence="4 7" id="KW-0518">Myosin</keyword>
<dbReference type="Proteomes" id="UP000241890">
    <property type="component" value="Unassembled WGS sequence"/>
</dbReference>
<dbReference type="InterPro" id="IPR001609">
    <property type="entry name" value="Myosin_head_motor_dom-like"/>
</dbReference>
<evidence type="ECO:0000256" key="1">
    <source>
        <dbReference type="ARBA" id="ARBA00008314"/>
    </source>
</evidence>
<sequence length="953" mass="107026">MEKRRIEKGRVDDLVLIEEVSQDEIVATLKRRFDSKQIYTYIGTVLLSVNPFKTIQGLYGEEMIGKYEGKMNYELAPHVYAVAENGYRSMMRTNMNQCVLVSGESGSGKTEATKRVLEFVAAVSGTGYAGIKDALLNSNPLLEAFGNARTLRNDNSSRFGKYMEVMFDYKGEPVQGSISNYLLENPRVVSHAEGEQNFHIFYMVLEGMPEAQKKELHLAGHTASSFRYLGEERPASQRSATPDFAGIDRAMDGVGLTAEQKSDLYRIVASVLWTGQIDFEDDHAAGADSGKSGSKVKREGESGQALANTASLLGVDAQALERAMVMRKIVTRGDTVDKVLHKEEAYETRDALAKALYARTFELVVAWINVAMRNADLADDRNYRRNSFRRYTSIGVLDIYGFEIFEKNSFEQLCINYCNEKLQQYFIELTLRAEQEEYAAEGIEWEHIEYFNNKTVCDLIEAKQKPHPGILALVDEECSLLGKVDDLTLLKKLDKTLRDHAHYEEVKVSPHHFVVKHYAGNVKYTATGFLDKNRDTLWRDLVETVASSSLTFVQELFPEAKQKRDQKKPPTAGGKFRTQMHELIGTLQLCNPHYIRCIKPNEKKMGGLFEAERVVDQARYLGLLENVRVRRAGFAHRKPLDEFVHRYKMLSRQTWPRGCGDLREDARHVLEAAGVDEDGYRFGHTKVFVRKPMTLFALEDMRENKLHALVSSVQVAFRAWKARKMLKELRDRSMSLFSGQKRRGGSFRVYFLGDYIRVKEHPSVLAAAGGETILFADTVDKINRSCKAQVRLCVLTTAHLLVLRAKADKQQKGAFEFAGISRKVALADLATATLSTFADGFVALDVKGGAQATIFLHSARKAEIITLLKGQCPGLELRFQDSFQYVSYKPSLFGGRSTTGPTESRTLVFNESAGKIDAASMPKIAYAKAQHAVNVQIPPTMGSRALIQLSHAA</sequence>
<comment type="caution">
    <text evidence="10">The sequence shown here is derived from an EMBL/GenBank/DDBJ whole genome shotgun (WGS) entry which is preliminary data.</text>
</comment>
<dbReference type="InterPro" id="IPR010926">
    <property type="entry name" value="Myosin_TH1"/>
</dbReference>
<keyword evidence="3 7" id="KW-0067">ATP-binding</keyword>
<dbReference type="SUPFAM" id="SSF52540">
    <property type="entry name" value="P-loop containing nucleoside triphosphate hydrolases"/>
    <property type="match status" value="1"/>
</dbReference>
<evidence type="ECO:0000259" key="9">
    <source>
        <dbReference type="PROSITE" id="PS51757"/>
    </source>
</evidence>
<dbReference type="EMBL" id="BEYU01000005">
    <property type="protein sequence ID" value="GBG24292.1"/>
    <property type="molecule type" value="Genomic_DNA"/>
</dbReference>
<dbReference type="PROSITE" id="PS51456">
    <property type="entry name" value="MYOSIN_MOTOR"/>
    <property type="match status" value="1"/>
</dbReference>
<evidence type="ECO:0000256" key="3">
    <source>
        <dbReference type="ARBA" id="ARBA00022840"/>
    </source>
</evidence>
<name>A0A2R5FZV2_9STRA</name>
<dbReference type="GO" id="GO:0030048">
    <property type="term" value="P:actin filament-based movement"/>
    <property type="evidence" value="ECO:0007669"/>
    <property type="project" value="TreeGrafter"/>
</dbReference>
<dbReference type="GO" id="GO:0007015">
    <property type="term" value="P:actin filament organization"/>
    <property type="evidence" value="ECO:0007669"/>
    <property type="project" value="TreeGrafter"/>
</dbReference>
<dbReference type="GO" id="GO:0005524">
    <property type="term" value="F:ATP binding"/>
    <property type="evidence" value="ECO:0007669"/>
    <property type="project" value="UniProtKB-UniRule"/>
</dbReference>
<evidence type="ECO:0000313" key="11">
    <source>
        <dbReference type="Proteomes" id="UP000241890"/>
    </source>
</evidence>
<feature type="region of interest" description="Actin-binding" evidence="7">
    <location>
        <begin position="580"/>
        <end position="602"/>
    </location>
</feature>
<dbReference type="OrthoDB" id="6108017at2759"/>
<dbReference type="GO" id="GO:0000146">
    <property type="term" value="F:microfilament motor activity"/>
    <property type="evidence" value="ECO:0007669"/>
    <property type="project" value="TreeGrafter"/>
</dbReference>
<dbReference type="PANTHER" id="PTHR13140:SF679">
    <property type="entry name" value="UNCONVENTIONAL MYOSIN IC"/>
    <property type="match status" value="1"/>
</dbReference>
<evidence type="ECO:0000259" key="8">
    <source>
        <dbReference type="PROSITE" id="PS51456"/>
    </source>
</evidence>
<feature type="binding site" evidence="7">
    <location>
        <begin position="103"/>
        <end position="110"/>
    </location>
    <ligand>
        <name>ATP</name>
        <dbReference type="ChEBI" id="CHEBI:30616"/>
    </ligand>
</feature>
<dbReference type="GO" id="GO:0005886">
    <property type="term" value="C:plasma membrane"/>
    <property type="evidence" value="ECO:0007669"/>
    <property type="project" value="TreeGrafter"/>
</dbReference>
<comment type="similarity">
    <text evidence="1 7">Belongs to the TRAFAC class myosin-kinesin ATPase superfamily. Myosin family.</text>
</comment>
<feature type="domain" description="TH1" evidence="9">
    <location>
        <begin position="740"/>
        <end position="939"/>
    </location>
</feature>
<dbReference type="GO" id="GO:0051015">
    <property type="term" value="F:actin filament binding"/>
    <property type="evidence" value="ECO:0007669"/>
    <property type="project" value="TreeGrafter"/>
</dbReference>
<evidence type="ECO:0000256" key="4">
    <source>
        <dbReference type="ARBA" id="ARBA00023123"/>
    </source>
</evidence>
<evidence type="ECO:0000256" key="7">
    <source>
        <dbReference type="PROSITE-ProRule" id="PRU00782"/>
    </source>
</evidence>
<dbReference type="PRINTS" id="PR00193">
    <property type="entry name" value="MYOSINHEAVY"/>
</dbReference>
<dbReference type="SMART" id="SM00242">
    <property type="entry name" value="MYSc"/>
    <property type="match status" value="1"/>
</dbReference>
<reference evidence="10 11" key="1">
    <citation type="submission" date="2017-12" db="EMBL/GenBank/DDBJ databases">
        <title>Sequencing, de novo assembly and annotation of complete genome of a new Thraustochytrid species, strain FCC1311.</title>
        <authorList>
            <person name="Sedici K."/>
            <person name="Godart F."/>
            <person name="Aiese Cigliano R."/>
            <person name="Sanseverino W."/>
            <person name="Barakat M."/>
            <person name="Ortet P."/>
            <person name="Marechal E."/>
            <person name="Cagnac O."/>
            <person name="Amato A."/>
        </authorList>
    </citation>
    <scope>NUCLEOTIDE SEQUENCE [LARGE SCALE GENOMIC DNA]</scope>
</reference>
<dbReference type="AlphaFoldDB" id="A0A2R5FZV2"/>
<dbReference type="Gene3D" id="1.20.5.4820">
    <property type="match status" value="1"/>
</dbReference>
<dbReference type="GO" id="GO:0016459">
    <property type="term" value="C:myosin complex"/>
    <property type="evidence" value="ECO:0007669"/>
    <property type="project" value="UniProtKB-KW"/>
</dbReference>
<accession>A0A2R5FZV2</accession>
<dbReference type="PANTHER" id="PTHR13140">
    <property type="entry name" value="MYOSIN"/>
    <property type="match status" value="1"/>
</dbReference>
<feature type="domain" description="Myosin motor" evidence="8">
    <location>
        <begin position="9"/>
        <end position="703"/>
    </location>
</feature>
<keyword evidence="2 7" id="KW-0547">Nucleotide-binding</keyword>
<keyword evidence="5 7" id="KW-0505">Motor protein</keyword>